<organism evidence="2 3">
    <name type="scientific">Clostridium lentum</name>
    <dbReference type="NCBI Taxonomy" id="2763037"/>
    <lineage>
        <taxon>Bacteria</taxon>
        <taxon>Bacillati</taxon>
        <taxon>Bacillota</taxon>
        <taxon>Clostridia</taxon>
        <taxon>Eubacteriales</taxon>
        <taxon>Clostridiaceae</taxon>
        <taxon>Clostridium</taxon>
    </lineage>
</organism>
<gene>
    <name evidence="2" type="ORF">H8R92_03370</name>
</gene>
<dbReference type="AlphaFoldDB" id="A0A8I0A7B4"/>
<dbReference type="RefSeq" id="WP_186834747.1">
    <property type="nucleotide sequence ID" value="NZ_JACOOQ010000004.1"/>
</dbReference>
<name>A0A8I0A7B4_9CLOT</name>
<evidence type="ECO:0000313" key="2">
    <source>
        <dbReference type="EMBL" id="MBC5639482.1"/>
    </source>
</evidence>
<reference evidence="2" key="1">
    <citation type="submission" date="2020-08" db="EMBL/GenBank/DDBJ databases">
        <title>Genome public.</title>
        <authorList>
            <person name="Liu C."/>
            <person name="Sun Q."/>
        </authorList>
    </citation>
    <scope>NUCLEOTIDE SEQUENCE</scope>
    <source>
        <strain evidence="2">NSJ-42</strain>
    </source>
</reference>
<keyword evidence="3" id="KW-1185">Reference proteome</keyword>
<dbReference type="EMBL" id="JACOOQ010000004">
    <property type="protein sequence ID" value="MBC5639482.1"/>
    <property type="molecule type" value="Genomic_DNA"/>
</dbReference>
<evidence type="ECO:0008006" key="4">
    <source>
        <dbReference type="Google" id="ProtNLM"/>
    </source>
</evidence>
<dbReference type="PROSITE" id="PS51257">
    <property type="entry name" value="PROKAR_LIPOPROTEIN"/>
    <property type="match status" value="1"/>
</dbReference>
<proteinExistence type="predicted"/>
<evidence type="ECO:0000256" key="1">
    <source>
        <dbReference type="SAM" id="SignalP"/>
    </source>
</evidence>
<evidence type="ECO:0000313" key="3">
    <source>
        <dbReference type="Proteomes" id="UP000662088"/>
    </source>
</evidence>
<sequence length="119" mass="13795">MNKRIFFKLGLVLLSLSLVSCGQKNNSEDNNHEDMHQDIQSNIEQYTQEESTEDEYYTIIKDAWQKQKDYIKSIEDSKVKQSVQTSRSAAIMEANRLLIEHPEDSDAINSSLKRVLNDE</sequence>
<accession>A0A8I0A7B4</accession>
<dbReference type="Proteomes" id="UP000662088">
    <property type="component" value="Unassembled WGS sequence"/>
</dbReference>
<feature type="chain" id="PRO_5038995185" description="Lipoprotein" evidence="1">
    <location>
        <begin position="23"/>
        <end position="119"/>
    </location>
</feature>
<comment type="caution">
    <text evidence="2">The sequence shown here is derived from an EMBL/GenBank/DDBJ whole genome shotgun (WGS) entry which is preliminary data.</text>
</comment>
<feature type="signal peptide" evidence="1">
    <location>
        <begin position="1"/>
        <end position="22"/>
    </location>
</feature>
<protein>
    <recommendedName>
        <fullName evidence="4">Lipoprotein</fullName>
    </recommendedName>
</protein>
<keyword evidence="1" id="KW-0732">Signal</keyword>